<protein>
    <submittedName>
        <fullName evidence="1">Uncharacterized protein</fullName>
    </submittedName>
</protein>
<comment type="caution">
    <text evidence="1">The sequence shown here is derived from an EMBL/GenBank/DDBJ whole genome shotgun (WGS) entry which is preliminary data.</text>
</comment>
<dbReference type="RefSeq" id="WP_134017974.1">
    <property type="nucleotide sequence ID" value="NZ_SOEC01000008.1"/>
</dbReference>
<dbReference type="EMBL" id="SOEC01000008">
    <property type="protein sequence ID" value="TDX29135.1"/>
    <property type="molecule type" value="Genomic_DNA"/>
</dbReference>
<dbReference type="Proteomes" id="UP000294489">
    <property type="component" value="Unassembled WGS sequence"/>
</dbReference>
<sequence length="69" mass="7834">MPRPMDLLNARVTMPSLEAQTRLQAELRELAAQARYREEDAKPMTLAQHDNVRRGIAYRQRLAGLGEAS</sequence>
<evidence type="ECO:0000313" key="1">
    <source>
        <dbReference type="EMBL" id="TDX29135.1"/>
    </source>
</evidence>
<proteinExistence type="predicted"/>
<evidence type="ECO:0000313" key="2">
    <source>
        <dbReference type="Proteomes" id="UP000294489"/>
    </source>
</evidence>
<reference evidence="1 2" key="1">
    <citation type="submission" date="2019-03" db="EMBL/GenBank/DDBJ databases">
        <title>Freshwater and sediment microbial communities from various areas in North America, analyzing microbe dynamics in response to fracking.</title>
        <authorList>
            <person name="Lamendella R."/>
        </authorList>
    </citation>
    <scope>NUCLEOTIDE SEQUENCE [LARGE SCALE GENOMIC DNA]</scope>
    <source>
        <strain evidence="1 2">6_TX</strain>
    </source>
</reference>
<name>A0A4R8FRD8_9GAMM</name>
<organism evidence="1 2">
    <name type="scientific">Modicisalibacter xianhensis</name>
    <dbReference type="NCBI Taxonomy" id="442341"/>
    <lineage>
        <taxon>Bacteria</taxon>
        <taxon>Pseudomonadati</taxon>
        <taxon>Pseudomonadota</taxon>
        <taxon>Gammaproteobacteria</taxon>
        <taxon>Oceanospirillales</taxon>
        <taxon>Halomonadaceae</taxon>
        <taxon>Modicisalibacter</taxon>
    </lineage>
</organism>
<gene>
    <name evidence="1" type="ORF">DFO67_108179</name>
</gene>
<dbReference type="AlphaFoldDB" id="A0A4R8FRD8"/>
<accession>A0A4R8FRD8</accession>